<dbReference type="AlphaFoldDB" id="A0A2G6Q8T7"/>
<proteinExistence type="predicted"/>
<gene>
    <name evidence="1" type="ORF">CO726_24810</name>
</gene>
<name>A0A2G6Q8T7_9BACI</name>
<keyword evidence="2" id="KW-1185">Reference proteome</keyword>
<comment type="caution">
    <text evidence="1">The sequence shown here is derived from an EMBL/GenBank/DDBJ whole genome shotgun (WGS) entry which is preliminary data.</text>
</comment>
<dbReference type="EMBL" id="NWUW01000026">
    <property type="protein sequence ID" value="PIE92790.1"/>
    <property type="molecule type" value="Genomic_DNA"/>
</dbReference>
<accession>A0A2G6Q8T7</accession>
<reference evidence="1 2" key="1">
    <citation type="submission" date="2017-09" db="EMBL/GenBank/DDBJ databases">
        <title>Biocontrol bacteria screening and application from spent mushroom substrate.</title>
        <authorList>
            <person name="Sun X."/>
        </authorList>
    </citation>
    <scope>NUCLEOTIDE SEQUENCE [LARGE SCALE GENOMIC DNA]</scope>
    <source>
        <strain evidence="1 2">100374</strain>
    </source>
</reference>
<evidence type="ECO:0000313" key="1">
    <source>
        <dbReference type="EMBL" id="PIE92790.1"/>
    </source>
</evidence>
<evidence type="ECO:0000313" key="2">
    <source>
        <dbReference type="Proteomes" id="UP000228484"/>
    </source>
</evidence>
<sequence length="224" mass="26970">MNQRDKSIINDIERFRVLSRDQIIKIHFSNLKKPISTCNLVLKRLQDRGYIKACKDFRPYLYMKPDSKIKPHSQKVFHFLKIADTYIDLLKHDAQLSYVQIEPKYKKGEVEPDLFCIFKKSPFFIEIQLTVYSEKVMNEKIERYENLYNSNLWRNFEWQQEGKEVFPVIVIITDSYYDIETELRVLQFPSIESLVQRYNEEKKVRKKDESEIKNENGTIKITIK</sequence>
<dbReference type="Proteomes" id="UP000228484">
    <property type="component" value="Unassembled WGS sequence"/>
</dbReference>
<organism evidence="1 2">
    <name type="scientific">Bacillus fungorum</name>
    <dbReference type="NCBI Taxonomy" id="2039284"/>
    <lineage>
        <taxon>Bacteria</taxon>
        <taxon>Bacillati</taxon>
        <taxon>Bacillota</taxon>
        <taxon>Bacilli</taxon>
        <taxon>Bacillales</taxon>
        <taxon>Bacillaceae</taxon>
        <taxon>Bacillus</taxon>
    </lineage>
</organism>
<evidence type="ECO:0008006" key="3">
    <source>
        <dbReference type="Google" id="ProtNLM"/>
    </source>
</evidence>
<dbReference type="RefSeq" id="WP_099686022.1">
    <property type="nucleotide sequence ID" value="NZ_NWUW01000026.1"/>
</dbReference>
<protein>
    <recommendedName>
        <fullName evidence="3">Replication-relaxation</fullName>
    </recommendedName>
</protein>